<sequence>MYVPAHFAATDDDVRALLARPGAADLVTAGEHGLEATLLLFVHDPGRGGPGPTGDRGQVEADGDHVDRAPSGDIRSWGGDRRVGQRR</sequence>
<keyword evidence="3" id="KW-1185">Reference proteome</keyword>
<gene>
    <name evidence="2" type="ORF">ACFQ34_26055</name>
</gene>
<reference evidence="3" key="1">
    <citation type="journal article" date="2019" name="Int. J. Syst. Evol. Microbiol.">
        <title>The Global Catalogue of Microorganisms (GCM) 10K type strain sequencing project: providing services to taxonomists for standard genome sequencing and annotation.</title>
        <authorList>
            <consortium name="The Broad Institute Genomics Platform"/>
            <consortium name="The Broad Institute Genome Sequencing Center for Infectious Disease"/>
            <person name="Wu L."/>
            <person name="Ma J."/>
        </authorList>
    </citation>
    <scope>NUCLEOTIDE SEQUENCE [LARGE SCALE GENOMIC DNA]</scope>
    <source>
        <strain evidence="3">CCUG 49018</strain>
    </source>
</reference>
<dbReference type="Proteomes" id="UP001597182">
    <property type="component" value="Unassembled WGS sequence"/>
</dbReference>
<feature type="region of interest" description="Disordered" evidence="1">
    <location>
        <begin position="43"/>
        <end position="87"/>
    </location>
</feature>
<feature type="compositionally biased region" description="Basic and acidic residues" evidence="1">
    <location>
        <begin position="78"/>
        <end position="87"/>
    </location>
</feature>
<dbReference type="RefSeq" id="WP_346089756.1">
    <property type="nucleotide sequence ID" value="NZ_BAABKS010000002.1"/>
</dbReference>
<comment type="caution">
    <text evidence="2">The sequence shown here is derived from an EMBL/GenBank/DDBJ whole genome shotgun (WGS) entry which is preliminary data.</text>
</comment>
<protein>
    <submittedName>
        <fullName evidence="2">FMN-binding negative transcriptional regulator</fullName>
    </submittedName>
</protein>
<dbReference type="Pfam" id="PF04299">
    <property type="entry name" value="FMN_bind_2"/>
    <property type="match status" value="1"/>
</dbReference>
<evidence type="ECO:0000313" key="2">
    <source>
        <dbReference type="EMBL" id="MFD1236766.1"/>
    </source>
</evidence>
<dbReference type="InterPro" id="IPR007396">
    <property type="entry name" value="TR_PAI2-type"/>
</dbReference>
<proteinExistence type="predicted"/>
<organism evidence="2 3">
    <name type="scientific">Pseudonocardia benzenivorans</name>
    <dbReference type="NCBI Taxonomy" id="228005"/>
    <lineage>
        <taxon>Bacteria</taxon>
        <taxon>Bacillati</taxon>
        <taxon>Actinomycetota</taxon>
        <taxon>Actinomycetes</taxon>
        <taxon>Pseudonocardiales</taxon>
        <taxon>Pseudonocardiaceae</taxon>
        <taxon>Pseudonocardia</taxon>
    </lineage>
</organism>
<accession>A0ABW3VQ31</accession>
<evidence type="ECO:0000313" key="3">
    <source>
        <dbReference type="Proteomes" id="UP001597182"/>
    </source>
</evidence>
<name>A0ABW3VQ31_9PSEU</name>
<dbReference type="EMBL" id="JBHTMB010000241">
    <property type="protein sequence ID" value="MFD1236766.1"/>
    <property type="molecule type" value="Genomic_DNA"/>
</dbReference>
<evidence type="ECO:0000256" key="1">
    <source>
        <dbReference type="SAM" id="MobiDB-lite"/>
    </source>
</evidence>
<feature type="compositionally biased region" description="Basic and acidic residues" evidence="1">
    <location>
        <begin position="57"/>
        <end position="70"/>
    </location>
</feature>